<organism evidence="3 4">
    <name type="scientific">Gossypium hirsutum</name>
    <name type="common">Upland cotton</name>
    <name type="synonym">Gossypium mexicanum</name>
    <dbReference type="NCBI Taxonomy" id="3635"/>
    <lineage>
        <taxon>Eukaryota</taxon>
        <taxon>Viridiplantae</taxon>
        <taxon>Streptophyta</taxon>
        <taxon>Embryophyta</taxon>
        <taxon>Tracheophyta</taxon>
        <taxon>Spermatophyta</taxon>
        <taxon>Magnoliopsida</taxon>
        <taxon>eudicotyledons</taxon>
        <taxon>Gunneridae</taxon>
        <taxon>Pentapetalae</taxon>
        <taxon>rosids</taxon>
        <taxon>malvids</taxon>
        <taxon>Malvales</taxon>
        <taxon>Malvaceae</taxon>
        <taxon>Malvoideae</taxon>
        <taxon>Gossypium</taxon>
    </lineage>
</organism>
<dbReference type="InterPro" id="IPR005162">
    <property type="entry name" value="Retrotrans_gag_dom"/>
</dbReference>
<gene>
    <name evidence="4" type="primary">LOC107952195</name>
</gene>
<evidence type="ECO:0000313" key="4">
    <source>
        <dbReference type="RefSeq" id="XP_016742963.1"/>
    </source>
</evidence>
<dbReference type="Pfam" id="PF03732">
    <property type="entry name" value="Retrotrans_gag"/>
    <property type="match status" value="1"/>
</dbReference>
<dbReference type="InterPro" id="IPR043128">
    <property type="entry name" value="Rev_trsase/Diguanyl_cyclase"/>
</dbReference>
<sequence length="564" mass="64827">MSQGEGAREAYLYMMDAWYSEFIRENLNTPPPPPPPIPQPIHIALQGAEMDRRDKPLVDKIRKHGAKEFRANIDDDPEIAEFSLENTIRVFNELSCTPEECMKYVEFRKKYISQWFIDQKRKELLELKQGRMTVTEYESEFVRLSKYARECASTDATMCKRFKDRLNEDILPNQIGQNVHQYGRRDFNECRGNERGCFKYGSLDHFIRSCPEMVEKDKDQSVRSSNAPSRGRSHKNLKSGVSSRGVPRDAVVRSEGRAPTRTYAIHNSPVVISSVTAERYLRKGCEAFLAFVLNTQTSELKIESVLVVCEFSDVFLKELPRLPPVRKVEFGIELVSGTAPILTALYRMAPTELKELKVQLQKLTDKGFARPRFSPRGASVDLRSGYYQLRVKEQDVLKTAFRTRYGYYEFLVMPFSFTSAPALYMANDGSVLAELRVRPMFSQEIYEAQKGHKELQGKVTQIKRDCELDFQIGTDGCIMFKDRVCVPKDDELIQRILREAHSGLLQPVIVPDWKWDRVTVDFVSGLPLTPRKKDSVLVVNDRLTKSAHFIPVRTDFSVENLAKL</sequence>
<evidence type="ECO:0000256" key="1">
    <source>
        <dbReference type="SAM" id="MobiDB-lite"/>
    </source>
</evidence>
<dbReference type="Gene3D" id="3.30.70.270">
    <property type="match status" value="1"/>
</dbReference>
<dbReference type="KEGG" id="ghi:107952195"/>
<dbReference type="PaxDb" id="3635-A0A1U8NY21"/>
<accession>A0A1U8NY21</accession>
<evidence type="ECO:0000259" key="2">
    <source>
        <dbReference type="Pfam" id="PF03732"/>
    </source>
</evidence>
<dbReference type="InterPro" id="IPR053134">
    <property type="entry name" value="RNA-dir_DNA_polymerase"/>
</dbReference>
<protein>
    <recommendedName>
        <fullName evidence="2">Retrotransposon gag domain-containing protein</fullName>
    </recommendedName>
</protein>
<proteinExistence type="predicted"/>
<dbReference type="PANTHER" id="PTHR24559">
    <property type="entry name" value="TRANSPOSON TY3-I GAG-POL POLYPROTEIN"/>
    <property type="match status" value="1"/>
</dbReference>
<evidence type="ECO:0000313" key="3">
    <source>
        <dbReference type="Proteomes" id="UP000818029"/>
    </source>
</evidence>
<dbReference type="InterPro" id="IPR043502">
    <property type="entry name" value="DNA/RNA_pol_sf"/>
</dbReference>
<reference evidence="4" key="2">
    <citation type="submission" date="2025-08" db="UniProtKB">
        <authorList>
            <consortium name="RefSeq"/>
        </authorList>
    </citation>
    <scope>IDENTIFICATION</scope>
</reference>
<feature type="region of interest" description="Disordered" evidence="1">
    <location>
        <begin position="217"/>
        <end position="253"/>
    </location>
</feature>
<dbReference type="STRING" id="3635.A0A1U8NY21"/>
<keyword evidence="3" id="KW-1185">Reference proteome</keyword>
<dbReference type="PANTHER" id="PTHR24559:SF447">
    <property type="entry name" value="RNA-DIRECTED DNA POLYMERASE HOMOLOG"/>
    <property type="match status" value="1"/>
</dbReference>
<feature type="domain" description="Retrotransposon gag" evidence="2">
    <location>
        <begin position="106"/>
        <end position="167"/>
    </location>
</feature>
<dbReference type="Gene3D" id="3.10.10.10">
    <property type="entry name" value="HIV Type 1 Reverse Transcriptase, subunit A, domain 1"/>
    <property type="match status" value="2"/>
</dbReference>
<reference evidence="3" key="1">
    <citation type="journal article" date="2020" name="Nat. Genet.">
        <title>Genomic diversifications of five Gossypium allopolyploid species and their impact on cotton improvement.</title>
        <authorList>
            <person name="Chen Z.J."/>
            <person name="Sreedasyam A."/>
            <person name="Ando A."/>
            <person name="Song Q."/>
            <person name="De Santiago L.M."/>
            <person name="Hulse-Kemp A.M."/>
            <person name="Ding M."/>
            <person name="Ye W."/>
            <person name="Kirkbride R.C."/>
            <person name="Jenkins J."/>
            <person name="Plott C."/>
            <person name="Lovell J."/>
            <person name="Lin Y.M."/>
            <person name="Vaughn R."/>
            <person name="Liu B."/>
            <person name="Simpson S."/>
            <person name="Scheffler B.E."/>
            <person name="Wen L."/>
            <person name="Saski C.A."/>
            <person name="Grover C.E."/>
            <person name="Hu G."/>
            <person name="Conover J.L."/>
            <person name="Carlson J.W."/>
            <person name="Shu S."/>
            <person name="Boston L.B."/>
            <person name="Williams M."/>
            <person name="Peterson D.G."/>
            <person name="McGee K."/>
            <person name="Jones D.C."/>
            <person name="Wendel J.F."/>
            <person name="Stelly D.M."/>
            <person name="Grimwood J."/>
            <person name="Schmutz J."/>
        </authorList>
    </citation>
    <scope>NUCLEOTIDE SEQUENCE [LARGE SCALE GENOMIC DNA]</scope>
    <source>
        <strain evidence="3">cv. TM-1</strain>
    </source>
</reference>
<dbReference type="SUPFAM" id="SSF56672">
    <property type="entry name" value="DNA/RNA polymerases"/>
    <property type="match status" value="1"/>
</dbReference>
<dbReference type="Proteomes" id="UP000818029">
    <property type="component" value="Chromosome A02"/>
</dbReference>
<dbReference type="RefSeq" id="XP_016742963.1">
    <property type="nucleotide sequence ID" value="XM_016887474.1"/>
</dbReference>
<dbReference type="GeneID" id="107952195"/>
<name>A0A1U8NY21_GOSHI</name>
<dbReference type="AlphaFoldDB" id="A0A1U8NY21"/>